<dbReference type="EMBL" id="FTLW01000002">
    <property type="protein sequence ID" value="SIQ20526.1"/>
    <property type="molecule type" value="Genomic_DNA"/>
</dbReference>
<keyword evidence="6" id="KW-0472">Membrane</keyword>
<dbReference type="Proteomes" id="UP000241788">
    <property type="component" value="Unassembled WGS sequence"/>
</dbReference>
<dbReference type="Gene3D" id="2.40.160.60">
    <property type="entry name" value="Outer membrane protein transport protein (OMPP1/FadL/TodX)"/>
    <property type="match status" value="1"/>
</dbReference>
<evidence type="ECO:0000256" key="6">
    <source>
        <dbReference type="ARBA" id="ARBA00023136"/>
    </source>
</evidence>
<evidence type="ECO:0000256" key="3">
    <source>
        <dbReference type="ARBA" id="ARBA00022452"/>
    </source>
</evidence>
<sequence>MQHVSTTARLSALAVAIVGVLAVGNAAASGFQIRENSIKAQGRAFTGTTVAKDDATVAITNPAAMVNLDKTTVSANVSAIDLNGDFSGTAIAGAPFAASNNAAVSALARPAGGGNGGDPGDVAAVPSFAVVMPLHGSFENLWVGFGVNAPYGLVTEWDADWMGRYNAVESDVKVIDATLSAAWKVNDQFSMGVGFIFQHSEVTLSNALDLGTAVCSQLAAGATTAAGLAALTNLCLAPTAPYKPGQNDGFFSVTGKDNGIGWTLGMQWSPIEKLTVGYNYKSEIDHKLEGDVDFTIPANVMALPGMSTRFADGKGGAGLTTPSTHTFSARYDVTDGFRLFGEAQITNWSSLDVVTIQRDNGTVLGSEDYHWSNSSMYSLGAEYDLSPSFTLRGGIGRDETPTHDVNRSPRLPDNDRNLYSIGATWHATQNLSIDAAYLRVNLKDSPINATSSTGTRLTGQVEGNANVFGLGATYKF</sequence>
<dbReference type="InterPro" id="IPR005017">
    <property type="entry name" value="OMPP1/FadL/TodX"/>
</dbReference>
<evidence type="ECO:0000256" key="2">
    <source>
        <dbReference type="ARBA" id="ARBA00008163"/>
    </source>
</evidence>
<name>A0A1N6QW41_9GAMM</name>
<comment type="similarity">
    <text evidence="2">Belongs to the OmpP1/FadL family.</text>
</comment>
<evidence type="ECO:0000313" key="9">
    <source>
        <dbReference type="Proteomes" id="UP000241788"/>
    </source>
</evidence>
<dbReference type="OrthoDB" id="19849at2"/>
<evidence type="ECO:0000256" key="1">
    <source>
        <dbReference type="ARBA" id="ARBA00004571"/>
    </source>
</evidence>
<evidence type="ECO:0000256" key="5">
    <source>
        <dbReference type="ARBA" id="ARBA00022729"/>
    </source>
</evidence>
<organism evidence="8 9">
    <name type="scientific">Solilutibacter tolerans</name>
    <dbReference type="NCBI Taxonomy" id="1604334"/>
    <lineage>
        <taxon>Bacteria</taxon>
        <taxon>Pseudomonadati</taxon>
        <taxon>Pseudomonadota</taxon>
        <taxon>Gammaproteobacteria</taxon>
        <taxon>Lysobacterales</taxon>
        <taxon>Lysobacteraceae</taxon>
        <taxon>Solilutibacter</taxon>
    </lineage>
</organism>
<dbReference type="GO" id="GO:0009279">
    <property type="term" value="C:cell outer membrane"/>
    <property type="evidence" value="ECO:0007669"/>
    <property type="project" value="UniProtKB-SubCell"/>
</dbReference>
<comment type="subcellular location">
    <subcellularLocation>
        <location evidence="1">Cell outer membrane</location>
        <topology evidence="1">Multi-pass membrane protein</topology>
    </subcellularLocation>
</comment>
<dbReference type="RefSeq" id="WP_076585570.1">
    <property type="nucleotide sequence ID" value="NZ_FTLW01000002.1"/>
</dbReference>
<protein>
    <submittedName>
        <fullName evidence="8">Long-chain fatty acid transport protein</fullName>
    </submittedName>
</protein>
<dbReference type="GO" id="GO:0015483">
    <property type="term" value="F:long-chain fatty acid transporting porin activity"/>
    <property type="evidence" value="ECO:0007669"/>
    <property type="project" value="TreeGrafter"/>
</dbReference>
<dbReference type="Pfam" id="PF03349">
    <property type="entry name" value="Toluene_X"/>
    <property type="match status" value="1"/>
</dbReference>
<dbReference type="AlphaFoldDB" id="A0A1N6QW41"/>
<proteinExistence type="inferred from homology"/>
<keyword evidence="3" id="KW-1134">Transmembrane beta strand</keyword>
<gene>
    <name evidence="8" type="ORF">SAMN05421546_0814</name>
</gene>
<dbReference type="STRING" id="1604334.SAMN05421546_0814"/>
<keyword evidence="5" id="KW-0732">Signal</keyword>
<keyword evidence="7" id="KW-0998">Cell outer membrane</keyword>
<evidence type="ECO:0000256" key="4">
    <source>
        <dbReference type="ARBA" id="ARBA00022692"/>
    </source>
</evidence>
<reference evidence="9" key="1">
    <citation type="submission" date="2017-01" db="EMBL/GenBank/DDBJ databases">
        <authorList>
            <person name="Varghese N."/>
            <person name="Submissions S."/>
        </authorList>
    </citation>
    <scope>NUCLEOTIDE SEQUENCE [LARGE SCALE GENOMIC DNA]</scope>
    <source>
        <strain evidence="9">UM1</strain>
    </source>
</reference>
<accession>A0A1N6QW41</accession>
<keyword evidence="9" id="KW-1185">Reference proteome</keyword>
<dbReference type="PANTHER" id="PTHR35093">
    <property type="entry name" value="OUTER MEMBRANE PROTEIN NMB0088-RELATED"/>
    <property type="match status" value="1"/>
</dbReference>
<evidence type="ECO:0000313" key="8">
    <source>
        <dbReference type="EMBL" id="SIQ20526.1"/>
    </source>
</evidence>
<dbReference type="SUPFAM" id="SSF56935">
    <property type="entry name" value="Porins"/>
    <property type="match status" value="1"/>
</dbReference>
<evidence type="ECO:0000256" key="7">
    <source>
        <dbReference type="ARBA" id="ARBA00023237"/>
    </source>
</evidence>
<keyword evidence="4" id="KW-0812">Transmembrane</keyword>
<dbReference type="PANTHER" id="PTHR35093:SF3">
    <property type="entry name" value="LONG-CHAIN FATTY ACID TRANSPORT PROTEIN"/>
    <property type="match status" value="1"/>
</dbReference>